<dbReference type="PIRSF" id="PIRSF002741">
    <property type="entry name" value="MppA"/>
    <property type="match status" value="1"/>
</dbReference>
<dbReference type="EMBL" id="JAGTTN010000001">
    <property type="protein sequence ID" value="MCC2030932.1"/>
    <property type="molecule type" value="Genomic_DNA"/>
</dbReference>
<feature type="domain" description="Solute-binding protein family 5" evidence="2">
    <location>
        <begin position="83"/>
        <end position="439"/>
    </location>
</feature>
<dbReference type="Proteomes" id="UP001139354">
    <property type="component" value="Unassembled WGS sequence"/>
</dbReference>
<dbReference type="GO" id="GO:0042597">
    <property type="term" value="C:periplasmic space"/>
    <property type="evidence" value="ECO:0007669"/>
    <property type="project" value="UniProtKB-ARBA"/>
</dbReference>
<organism evidence="3 4">
    <name type="scientific">Microbacterium allomyrinae</name>
    <dbReference type="NCBI Taxonomy" id="2830666"/>
    <lineage>
        <taxon>Bacteria</taxon>
        <taxon>Bacillati</taxon>
        <taxon>Actinomycetota</taxon>
        <taxon>Actinomycetes</taxon>
        <taxon>Micrococcales</taxon>
        <taxon>Microbacteriaceae</taxon>
        <taxon>Microbacterium</taxon>
    </lineage>
</organism>
<dbReference type="AlphaFoldDB" id="A0A9X1LSD4"/>
<accession>A0A9X1LSD4</accession>
<proteinExistence type="predicted"/>
<dbReference type="Gene3D" id="3.90.76.10">
    <property type="entry name" value="Dipeptide-binding Protein, Domain 1"/>
    <property type="match status" value="1"/>
</dbReference>
<protein>
    <submittedName>
        <fullName evidence="3">ABC transporter substrate-binding protein</fullName>
    </submittedName>
</protein>
<dbReference type="InterPro" id="IPR000914">
    <property type="entry name" value="SBP_5_dom"/>
</dbReference>
<name>A0A9X1LSD4_9MICO</name>
<dbReference type="InterPro" id="IPR030678">
    <property type="entry name" value="Peptide/Ni-bd"/>
</dbReference>
<dbReference type="PROSITE" id="PS51257">
    <property type="entry name" value="PROKAR_LIPOPROTEIN"/>
    <property type="match status" value="1"/>
</dbReference>
<evidence type="ECO:0000259" key="2">
    <source>
        <dbReference type="Pfam" id="PF00496"/>
    </source>
</evidence>
<dbReference type="Pfam" id="PF00496">
    <property type="entry name" value="SBP_bac_5"/>
    <property type="match status" value="1"/>
</dbReference>
<dbReference type="Gene3D" id="3.10.105.10">
    <property type="entry name" value="Dipeptide-binding Protein, Domain 3"/>
    <property type="match status" value="1"/>
</dbReference>
<sequence length="551" mass="59990">MRLRTSLVAVGLAAAIALTGCAGGGSSSDPEAGAALTIAKPDGAIAAESNNPWIGDSSALKLGYANTIFEPLAFVNVIADAPVTPWLASEIEWADDYRSVTVTAREGVTWNDGEPFTADDIKFTFELLRDNPAIEPAALGITDVTVDGDAVTINFENSVFVKQDKVLEKFIVPEHIWKDVEDPSDETNPEPVGTGPYTLTSWTSQSVQLDQRDDYWGGELAVPTLYFVSYNDNTALTTALANGDADWAQGFIPNIDDAYLSKDEHNQYWAPAGLGVDALWFNTETKPFDDKALRQALNLIVDRDQHREVAREGNVPALTSVTGLPTPAGDPFIIDEFQGQEYTVDVEGAKAILEEAGYTWDADEKLIDPDGTPVTFTIQVPQGWSDYVTGITLIAEDVKQIGIDATVDTPDVDTWWANKGTGEFQAILHWTDTGLTPWDIYSNVMDGARYLPIGEQSEQYNFGRFNDPEITAALAEYANAADEATRDAALASIQTSFIDEAVALPIGTRPFIGEFNTRNYVGWPSDDDPYAVPEPTRPQMLLVLTRLQAAE</sequence>
<dbReference type="InterPro" id="IPR039424">
    <property type="entry name" value="SBP_5"/>
</dbReference>
<dbReference type="PANTHER" id="PTHR30290:SF82">
    <property type="entry name" value="ABC-TYPE DIPEPTIDE_OLIGOPEPTIDE TRANSPORT SYSTEM, PERIPLASMIC COMPONENT"/>
    <property type="match status" value="1"/>
</dbReference>
<dbReference type="GO" id="GO:0043190">
    <property type="term" value="C:ATP-binding cassette (ABC) transporter complex"/>
    <property type="evidence" value="ECO:0007669"/>
    <property type="project" value="InterPro"/>
</dbReference>
<feature type="signal peptide" evidence="1">
    <location>
        <begin position="1"/>
        <end position="22"/>
    </location>
</feature>
<dbReference type="Gene3D" id="3.40.190.10">
    <property type="entry name" value="Periplasmic binding protein-like II"/>
    <property type="match status" value="1"/>
</dbReference>
<gene>
    <name evidence="3" type="ORF">KEC57_01905</name>
</gene>
<evidence type="ECO:0000313" key="4">
    <source>
        <dbReference type="Proteomes" id="UP001139354"/>
    </source>
</evidence>
<feature type="chain" id="PRO_5040805220" evidence="1">
    <location>
        <begin position="23"/>
        <end position="551"/>
    </location>
</feature>
<evidence type="ECO:0000256" key="1">
    <source>
        <dbReference type="SAM" id="SignalP"/>
    </source>
</evidence>
<dbReference type="RefSeq" id="WP_229382819.1">
    <property type="nucleotide sequence ID" value="NZ_JAGTTN010000001.1"/>
</dbReference>
<keyword evidence="4" id="KW-1185">Reference proteome</keyword>
<dbReference type="GO" id="GO:0015833">
    <property type="term" value="P:peptide transport"/>
    <property type="evidence" value="ECO:0007669"/>
    <property type="project" value="TreeGrafter"/>
</dbReference>
<dbReference type="CDD" id="cd08509">
    <property type="entry name" value="PBP2_TmCBP_oligosaccharides_like"/>
    <property type="match status" value="1"/>
</dbReference>
<evidence type="ECO:0000313" key="3">
    <source>
        <dbReference type="EMBL" id="MCC2030932.1"/>
    </source>
</evidence>
<comment type="caution">
    <text evidence="3">The sequence shown here is derived from an EMBL/GenBank/DDBJ whole genome shotgun (WGS) entry which is preliminary data.</text>
</comment>
<keyword evidence="1" id="KW-0732">Signal</keyword>
<dbReference type="GO" id="GO:1904680">
    <property type="term" value="F:peptide transmembrane transporter activity"/>
    <property type="evidence" value="ECO:0007669"/>
    <property type="project" value="TreeGrafter"/>
</dbReference>
<dbReference type="PANTHER" id="PTHR30290">
    <property type="entry name" value="PERIPLASMIC BINDING COMPONENT OF ABC TRANSPORTER"/>
    <property type="match status" value="1"/>
</dbReference>
<reference evidence="3" key="1">
    <citation type="submission" date="2021-04" db="EMBL/GenBank/DDBJ databases">
        <title>Microbacterium tenobrionis sp. nov. and Microbacterium allomyrinae sp. nov., isolated from larvae of Tenobrio molitor and Allomyrina dichotoma, respectively.</title>
        <authorList>
            <person name="Lee S.D."/>
        </authorList>
    </citation>
    <scope>NUCLEOTIDE SEQUENCE</scope>
    <source>
        <strain evidence="3">BWT-G7</strain>
    </source>
</reference>
<dbReference type="SUPFAM" id="SSF53850">
    <property type="entry name" value="Periplasmic binding protein-like II"/>
    <property type="match status" value="1"/>
</dbReference>